<evidence type="ECO:0000313" key="13">
    <source>
        <dbReference type="EMBL" id="OQO10447.1"/>
    </source>
</evidence>
<evidence type="ECO:0000256" key="4">
    <source>
        <dbReference type="ARBA" id="ARBA00022723"/>
    </source>
</evidence>
<comment type="caution">
    <text evidence="13">The sequence shown here is derived from an EMBL/GenBank/DDBJ whole genome shotgun (WGS) entry which is preliminary data.</text>
</comment>
<dbReference type="InParanoid" id="A0A1V8TGE5"/>
<dbReference type="CDD" id="cd20335">
    <property type="entry name" value="BRcat_RBR"/>
    <property type="match status" value="1"/>
</dbReference>
<feature type="compositionally biased region" description="Low complexity" evidence="10">
    <location>
        <begin position="99"/>
        <end position="110"/>
    </location>
</feature>
<comment type="catalytic activity">
    <reaction evidence="1">
        <text>[E2 ubiquitin-conjugating enzyme]-S-ubiquitinyl-L-cysteine + [acceptor protein]-L-lysine = [E2 ubiquitin-conjugating enzyme]-L-cysteine + [acceptor protein]-N(6)-ubiquitinyl-L-lysine.</text>
        <dbReference type="EC" id="2.3.2.31"/>
    </reaction>
</comment>
<feature type="domain" description="RING-type" evidence="12">
    <location>
        <begin position="691"/>
        <end position="876"/>
    </location>
</feature>
<gene>
    <name evidence="13" type="ORF">B0A48_03744</name>
</gene>
<dbReference type="Proteomes" id="UP000192596">
    <property type="component" value="Unassembled WGS sequence"/>
</dbReference>
<dbReference type="InterPro" id="IPR044066">
    <property type="entry name" value="TRIAD_supradom"/>
</dbReference>
<evidence type="ECO:0000256" key="9">
    <source>
        <dbReference type="PROSITE-ProRule" id="PRU00175"/>
    </source>
</evidence>
<evidence type="ECO:0000256" key="6">
    <source>
        <dbReference type="ARBA" id="ARBA00022771"/>
    </source>
</evidence>
<evidence type="ECO:0000256" key="8">
    <source>
        <dbReference type="ARBA" id="ARBA00022833"/>
    </source>
</evidence>
<evidence type="ECO:0000256" key="1">
    <source>
        <dbReference type="ARBA" id="ARBA00001798"/>
    </source>
</evidence>
<evidence type="ECO:0000313" key="14">
    <source>
        <dbReference type="Proteomes" id="UP000192596"/>
    </source>
</evidence>
<keyword evidence="8" id="KW-0862">Zinc</keyword>
<dbReference type="SMART" id="SM00647">
    <property type="entry name" value="IBR"/>
    <property type="match status" value="1"/>
</dbReference>
<dbReference type="SUPFAM" id="SSF57850">
    <property type="entry name" value="RING/U-box"/>
    <property type="match status" value="2"/>
</dbReference>
<feature type="region of interest" description="Disordered" evidence="10">
    <location>
        <begin position="553"/>
        <end position="601"/>
    </location>
</feature>
<evidence type="ECO:0000256" key="3">
    <source>
        <dbReference type="ARBA" id="ARBA00022679"/>
    </source>
</evidence>
<dbReference type="EC" id="2.3.2.31" evidence="2"/>
<reference evidence="14" key="1">
    <citation type="submission" date="2017-03" db="EMBL/GenBank/DDBJ databases">
        <title>Genomes of endolithic fungi from Antarctica.</title>
        <authorList>
            <person name="Coleine C."/>
            <person name="Masonjones S."/>
            <person name="Stajich J.E."/>
        </authorList>
    </citation>
    <scope>NUCLEOTIDE SEQUENCE [LARGE SCALE GENOMIC DNA]</scope>
    <source>
        <strain evidence="14">CCFEE 5527</strain>
    </source>
</reference>
<keyword evidence="14" id="KW-1185">Reference proteome</keyword>
<dbReference type="GO" id="GO:0008270">
    <property type="term" value="F:zinc ion binding"/>
    <property type="evidence" value="ECO:0007669"/>
    <property type="project" value="UniProtKB-KW"/>
</dbReference>
<dbReference type="InterPro" id="IPR001841">
    <property type="entry name" value="Znf_RING"/>
</dbReference>
<dbReference type="AlphaFoldDB" id="A0A1V8TGE5"/>
<dbReference type="PANTHER" id="PTHR11685">
    <property type="entry name" value="RBR FAMILY RING FINGER AND IBR DOMAIN-CONTAINING"/>
    <property type="match status" value="1"/>
</dbReference>
<proteinExistence type="predicted"/>
<dbReference type="Pfam" id="PF01485">
    <property type="entry name" value="IBR"/>
    <property type="match status" value="1"/>
</dbReference>
<name>A0A1V8TGE5_9PEZI</name>
<evidence type="ECO:0000256" key="5">
    <source>
        <dbReference type="ARBA" id="ARBA00022737"/>
    </source>
</evidence>
<keyword evidence="4" id="KW-0479">Metal-binding</keyword>
<dbReference type="InterPro" id="IPR002867">
    <property type="entry name" value="IBR_dom"/>
</dbReference>
<accession>A0A1V8TGE5</accession>
<organism evidence="13 14">
    <name type="scientific">Cryoendolithus antarcticus</name>
    <dbReference type="NCBI Taxonomy" id="1507870"/>
    <lineage>
        <taxon>Eukaryota</taxon>
        <taxon>Fungi</taxon>
        <taxon>Dikarya</taxon>
        <taxon>Ascomycota</taxon>
        <taxon>Pezizomycotina</taxon>
        <taxon>Dothideomycetes</taxon>
        <taxon>Dothideomycetidae</taxon>
        <taxon>Cladosporiales</taxon>
        <taxon>Cladosporiaceae</taxon>
        <taxon>Cryoendolithus</taxon>
    </lineage>
</organism>
<keyword evidence="6 9" id="KW-0863">Zinc-finger</keyword>
<dbReference type="OrthoDB" id="1431934at2759"/>
<evidence type="ECO:0000256" key="2">
    <source>
        <dbReference type="ARBA" id="ARBA00012251"/>
    </source>
</evidence>
<evidence type="ECO:0000259" key="12">
    <source>
        <dbReference type="PROSITE" id="PS51873"/>
    </source>
</evidence>
<dbReference type="GO" id="GO:0061630">
    <property type="term" value="F:ubiquitin protein ligase activity"/>
    <property type="evidence" value="ECO:0007669"/>
    <property type="project" value="UniProtKB-EC"/>
</dbReference>
<feature type="compositionally biased region" description="Polar residues" evidence="10">
    <location>
        <begin position="473"/>
        <end position="483"/>
    </location>
</feature>
<feature type="domain" description="RING-type" evidence="11">
    <location>
        <begin position="695"/>
        <end position="748"/>
    </location>
</feature>
<keyword evidence="3" id="KW-0808">Transferase</keyword>
<feature type="region of interest" description="Disordered" evidence="10">
    <location>
        <begin position="472"/>
        <end position="516"/>
    </location>
</feature>
<feature type="region of interest" description="Disordered" evidence="10">
    <location>
        <begin position="36"/>
        <end position="66"/>
    </location>
</feature>
<dbReference type="Gene3D" id="3.30.40.10">
    <property type="entry name" value="Zinc/RING finger domain, C3HC4 (zinc finger)"/>
    <property type="match status" value="1"/>
</dbReference>
<keyword evidence="7" id="KW-0833">Ubl conjugation pathway</keyword>
<feature type="region of interest" description="Disordered" evidence="10">
    <location>
        <begin position="80"/>
        <end position="110"/>
    </location>
</feature>
<evidence type="ECO:0000256" key="7">
    <source>
        <dbReference type="ARBA" id="ARBA00022786"/>
    </source>
</evidence>
<sequence length="876" mass="95863">MSLTRKPPPSVGVRGVHGANAAEGLSRIERLPVSNVPSGLSKALHRRTPISRSGEQQQQQHDHLRKVKEQRRGLYAFMHRKQHTPDALRSASDPLLQHSRSSSTSSSWDSILRQRKTDLNDLFEPGTYVFTTKSQLLEDLTMLALHVATLLDNTDVPPLSRRPETVPLSGRDKEAKLMYELRSSCLGVVLRLSEKSYTDRATRLQVLVNSAVMSSDFLLLPDSPIVPNVERCNVARQLEYGRMLRHWIALELENLPAACAAEGGAKPSTQWTFPKPSSISRTVDGLSPKRAQQIANNAFALFEPHTYIYTSCPQLLVDLGLVYLHLVALMERDPSASSLSTVAADSNIDSLILHLRTCGHVDAASMLAMSRYDAAKLPPVLLGAKGPLVPNARRMSTPAGCEMYAQALSDELQIECIRLFGIKYTVPISFNAADEVKRQNQAAMEALVAAEEFRENPFRAAKQEKDAWASKIENPTSGAQNANDKLAIGFDDPLQGSSKSKGRTLPPISEIDWADVPEDEVRQLVESYNDSPSPADSGIGFPHVQDADAAEPYVGKGKRRASPSNASSMPGTFPPSPHPYHPLPANGNSSNRALLDNLTDPSDDDSDLFHLPWDKILAEKRKCQASFIGDRHTKALHDAHMAQELARRLEHDARNERELMEVEDALMAARIAEEETIAAAEAARIKAAASLLKSCVVCGDDKLPCLYPTATVSTFCTHEIATCKDCLQGWLTSELDSKGTESIKCPECPSVLTPEDFLRCAPTDLAQKFDRLLTRSILSALPGFAWCLAAGCDSGQVNIENASYMKCVACSHEVCLSCKVKWHQGKTCAEYGAIVRGGSKRRKEEEKSEKLVQGMSKICPGTGCGARIEKGGGCDQ</sequence>
<dbReference type="EMBL" id="NAJO01000008">
    <property type="protein sequence ID" value="OQO10447.1"/>
    <property type="molecule type" value="Genomic_DNA"/>
</dbReference>
<dbReference type="STRING" id="1507870.A0A1V8TGE5"/>
<keyword evidence="5" id="KW-0677">Repeat</keyword>
<evidence type="ECO:0000259" key="11">
    <source>
        <dbReference type="PROSITE" id="PS50089"/>
    </source>
</evidence>
<evidence type="ECO:0000256" key="10">
    <source>
        <dbReference type="SAM" id="MobiDB-lite"/>
    </source>
</evidence>
<feature type="compositionally biased region" description="Polar residues" evidence="10">
    <location>
        <begin position="50"/>
        <end position="59"/>
    </location>
</feature>
<dbReference type="GO" id="GO:0016567">
    <property type="term" value="P:protein ubiquitination"/>
    <property type="evidence" value="ECO:0007669"/>
    <property type="project" value="InterPro"/>
</dbReference>
<dbReference type="PROSITE" id="PS51873">
    <property type="entry name" value="TRIAD"/>
    <property type="match status" value="1"/>
</dbReference>
<dbReference type="PROSITE" id="PS50089">
    <property type="entry name" value="ZF_RING_2"/>
    <property type="match status" value="1"/>
</dbReference>
<dbReference type="InterPro" id="IPR031127">
    <property type="entry name" value="E3_UB_ligase_RBR"/>
</dbReference>
<protein>
    <recommendedName>
        <fullName evidence="2">RBR-type E3 ubiquitin transferase</fullName>
        <ecNumber evidence="2">2.3.2.31</ecNumber>
    </recommendedName>
</protein>
<dbReference type="InterPro" id="IPR013083">
    <property type="entry name" value="Znf_RING/FYVE/PHD"/>
</dbReference>
<feature type="compositionally biased region" description="Pro residues" evidence="10">
    <location>
        <begin position="572"/>
        <end position="582"/>
    </location>
</feature>